<evidence type="ECO:0008006" key="4">
    <source>
        <dbReference type="Google" id="ProtNLM"/>
    </source>
</evidence>
<evidence type="ECO:0000313" key="2">
    <source>
        <dbReference type="EMBL" id="KFU82030.1"/>
    </source>
</evidence>
<evidence type="ECO:0000313" key="3">
    <source>
        <dbReference type="Proteomes" id="UP000256220"/>
    </source>
</evidence>
<keyword evidence="1" id="KW-0732">Signal</keyword>
<dbReference type="RefSeq" id="WP_091597064.1">
    <property type="nucleotide sequence ID" value="NZ_JFBM01000004.1"/>
</dbReference>
<protein>
    <recommendedName>
        <fullName evidence="4">Secreted protein</fullName>
    </recommendedName>
</protein>
<dbReference type="EMBL" id="JFBM01000004">
    <property type="protein sequence ID" value="KFU82030.1"/>
    <property type="molecule type" value="Genomic_DNA"/>
</dbReference>
<proteinExistence type="predicted"/>
<feature type="chain" id="PRO_5038663075" description="Secreted protein" evidence="1">
    <location>
        <begin position="27"/>
        <end position="155"/>
    </location>
</feature>
<comment type="caution">
    <text evidence="2">The sequence shown here is derived from an EMBL/GenBank/DDBJ whole genome shotgun (WGS) entry which is preliminary data.</text>
</comment>
<evidence type="ECO:0000256" key="1">
    <source>
        <dbReference type="SAM" id="SignalP"/>
    </source>
</evidence>
<gene>
    <name evidence="2" type="ORF">BB31_06720</name>
</gene>
<organism evidence="2 3">
    <name type="scientific">Amycolatopsis lurida NRRL 2430</name>
    <dbReference type="NCBI Taxonomy" id="1460371"/>
    <lineage>
        <taxon>Bacteria</taxon>
        <taxon>Bacillati</taxon>
        <taxon>Actinomycetota</taxon>
        <taxon>Actinomycetes</taxon>
        <taxon>Pseudonocardiales</taxon>
        <taxon>Pseudonocardiaceae</taxon>
        <taxon>Amycolatopsis</taxon>
    </lineage>
</organism>
<name>A0A2P2FZ75_AMYLU</name>
<keyword evidence="3" id="KW-1185">Reference proteome</keyword>
<sequence>MRWKTSLVIFVMVLTASFAAAAPASAEPITAESTAECERGVNGFVDIPDGLTGEPVRVMVVGGLMTVTLYKGYVQGLRGWAHARGATQAGDLVWMDWTKNGGLSWIQCGPFVIPHAQATKTSAAQRTDPSPTWQFRACGMLRDQPRTTKCTEPWW</sequence>
<reference evidence="2 3" key="1">
    <citation type="journal article" date="2014" name="Genome Announc.">
        <title>Draft Genome Sequence of Amycolatopsis lurida NRRL 2430, Producer of the Glycopeptide Family Antibiotic Ristocetin.</title>
        <authorList>
            <person name="Kwun M.J."/>
            <person name="Hong H.J."/>
        </authorList>
    </citation>
    <scope>NUCLEOTIDE SEQUENCE [LARGE SCALE GENOMIC DNA]</scope>
    <source>
        <strain evidence="2 3">NRRL 2430</strain>
    </source>
</reference>
<accession>A0A2P2FZ75</accession>
<feature type="signal peptide" evidence="1">
    <location>
        <begin position="1"/>
        <end position="26"/>
    </location>
</feature>
<dbReference type="AlphaFoldDB" id="A0A2P2FZ75"/>
<dbReference type="Proteomes" id="UP000256220">
    <property type="component" value="Unassembled WGS sequence"/>
</dbReference>